<dbReference type="GO" id="GO:0044550">
    <property type="term" value="P:secondary metabolite biosynthetic process"/>
    <property type="evidence" value="ECO:0007669"/>
    <property type="project" value="UniProtKB-ARBA"/>
</dbReference>
<keyword evidence="5" id="KW-0511">Multifunctional enzyme</keyword>
<keyword evidence="3" id="KW-0808">Transferase</keyword>
<dbReference type="GO" id="GO:0006633">
    <property type="term" value="P:fatty acid biosynthetic process"/>
    <property type="evidence" value="ECO:0007669"/>
    <property type="project" value="TreeGrafter"/>
</dbReference>
<dbReference type="CDD" id="cd02440">
    <property type="entry name" value="AdoMet_MTases"/>
    <property type="match status" value="1"/>
</dbReference>
<dbReference type="SMART" id="SM00822">
    <property type="entry name" value="PKS_KR"/>
    <property type="match status" value="1"/>
</dbReference>
<dbReference type="InterPro" id="IPR020807">
    <property type="entry name" value="PKS_DH"/>
</dbReference>
<dbReference type="GO" id="GO:0031177">
    <property type="term" value="F:phosphopantetheine binding"/>
    <property type="evidence" value="ECO:0007669"/>
    <property type="project" value="InterPro"/>
</dbReference>
<dbReference type="SUPFAM" id="SSF53335">
    <property type="entry name" value="S-adenosyl-L-methionine-dependent methyltransferases"/>
    <property type="match status" value="1"/>
</dbReference>
<feature type="active site" description="Proton donor; for dehydratase activity" evidence="7">
    <location>
        <position position="1145"/>
    </location>
</feature>
<feature type="region of interest" description="C-terminal hotdog fold" evidence="7">
    <location>
        <begin position="1080"/>
        <end position="1236"/>
    </location>
</feature>
<dbReference type="SUPFAM" id="SSF47336">
    <property type="entry name" value="ACP-like"/>
    <property type="match status" value="1"/>
</dbReference>
<dbReference type="SMART" id="SM00829">
    <property type="entry name" value="PKS_ER"/>
    <property type="match status" value="1"/>
</dbReference>
<dbReference type="Pfam" id="PF02801">
    <property type="entry name" value="Ketoacyl-synt_C"/>
    <property type="match status" value="1"/>
</dbReference>
<dbReference type="InterPro" id="IPR020806">
    <property type="entry name" value="PKS_PP-bd"/>
</dbReference>
<dbReference type="GO" id="GO:1901336">
    <property type="term" value="P:lactone biosynthetic process"/>
    <property type="evidence" value="ECO:0007669"/>
    <property type="project" value="UniProtKB-ARBA"/>
</dbReference>
<dbReference type="SUPFAM" id="SSF50129">
    <property type="entry name" value="GroES-like"/>
    <property type="match status" value="1"/>
</dbReference>
<dbReference type="GeneID" id="63723596"/>
<dbReference type="Gene3D" id="3.40.47.10">
    <property type="match status" value="1"/>
</dbReference>
<dbReference type="Gene3D" id="3.10.129.110">
    <property type="entry name" value="Polyketide synthase dehydratase"/>
    <property type="match status" value="1"/>
</dbReference>
<evidence type="ECO:0000256" key="4">
    <source>
        <dbReference type="ARBA" id="ARBA00022857"/>
    </source>
</evidence>
<dbReference type="InterPro" id="IPR014030">
    <property type="entry name" value="Ketoacyl_synth_N"/>
</dbReference>
<dbReference type="Pfam" id="PF00109">
    <property type="entry name" value="ketoacyl-synt"/>
    <property type="match status" value="1"/>
</dbReference>
<keyword evidence="4" id="KW-0521">NADP</keyword>
<feature type="domain" description="PKS/mFAS DH" evidence="10">
    <location>
        <begin position="927"/>
        <end position="1236"/>
    </location>
</feature>
<dbReference type="SUPFAM" id="SSF51735">
    <property type="entry name" value="NAD(P)-binding Rossmann-fold domains"/>
    <property type="match status" value="2"/>
</dbReference>
<dbReference type="CDD" id="cd05274">
    <property type="entry name" value="KR_FAS_SDR_x"/>
    <property type="match status" value="1"/>
</dbReference>
<dbReference type="InterPro" id="IPR016036">
    <property type="entry name" value="Malonyl_transacylase_ACP-bd"/>
</dbReference>
<dbReference type="Gene3D" id="3.40.50.150">
    <property type="entry name" value="Vaccinia Virus protein VP39"/>
    <property type="match status" value="1"/>
</dbReference>
<dbReference type="InterPro" id="IPR049552">
    <property type="entry name" value="PKS_DH_N"/>
</dbReference>
<dbReference type="InterPro" id="IPR020843">
    <property type="entry name" value="ER"/>
</dbReference>
<dbReference type="PROSITE" id="PS52004">
    <property type="entry name" value="KS3_2"/>
    <property type="match status" value="1"/>
</dbReference>
<dbReference type="PANTHER" id="PTHR43775:SF29">
    <property type="entry name" value="ASPERFURANONE POLYKETIDE SYNTHASE AFOG-RELATED"/>
    <property type="match status" value="1"/>
</dbReference>
<feature type="domain" description="Ketosynthase family 3 (KS3)" evidence="9">
    <location>
        <begin position="2"/>
        <end position="427"/>
    </location>
</feature>
<keyword evidence="6" id="KW-0012">Acyltransferase</keyword>
<dbReference type="PANTHER" id="PTHR43775">
    <property type="entry name" value="FATTY ACID SYNTHASE"/>
    <property type="match status" value="1"/>
</dbReference>
<dbReference type="InterPro" id="IPR011032">
    <property type="entry name" value="GroES-like_sf"/>
</dbReference>
<dbReference type="VEuPathDB" id="FungiDB:ASPVEDRAFT_146175"/>
<keyword evidence="12" id="KW-1185">Reference proteome</keyword>
<dbReference type="Gene3D" id="3.40.366.10">
    <property type="entry name" value="Malonyl-Coenzyme A Acyl Carrier Protein, domain 2"/>
    <property type="match status" value="1"/>
</dbReference>
<dbReference type="InterPro" id="IPR016039">
    <property type="entry name" value="Thiolase-like"/>
</dbReference>
<gene>
    <name evidence="11" type="ORF">ASPVEDRAFT_146175</name>
</gene>
<dbReference type="Pfam" id="PF08659">
    <property type="entry name" value="KR"/>
    <property type="match status" value="1"/>
</dbReference>
<dbReference type="SMART" id="SM00825">
    <property type="entry name" value="PKS_KS"/>
    <property type="match status" value="1"/>
</dbReference>
<dbReference type="InterPro" id="IPR057326">
    <property type="entry name" value="KR_dom"/>
</dbReference>
<dbReference type="EMBL" id="KV878125">
    <property type="protein sequence ID" value="OJI96730.1"/>
    <property type="molecule type" value="Genomic_DNA"/>
</dbReference>
<evidence type="ECO:0000259" key="9">
    <source>
        <dbReference type="PROSITE" id="PS52004"/>
    </source>
</evidence>
<dbReference type="SUPFAM" id="SSF55048">
    <property type="entry name" value="Probable ACP-binding domain of malonyl-CoA ACP transacylase"/>
    <property type="match status" value="1"/>
</dbReference>
<dbReference type="Gene3D" id="3.30.559.70">
    <property type="entry name" value="Choline/Carnitine o-acyltransferase, domain 2"/>
    <property type="match status" value="2"/>
</dbReference>
<dbReference type="SMART" id="SM00826">
    <property type="entry name" value="PKS_DH"/>
    <property type="match status" value="1"/>
</dbReference>
<dbReference type="Pfam" id="PF00550">
    <property type="entry name" value="PP-binding"/>
    <property type="match status" value="1"/>
</dbReference>
<dbReference type="Gene3D" id="3.90.180.10">
    <property type="entry name" value="Medium-chain alcohol dehydrogenases, catalytic domain"/>
    <property type="match status" value="1"/>
</dbReference>
<dbReference type="InterPro" id="IPR039551">
    <property type="entry name" value="Cho/carn_acyl_trans"/>
</dbReference>
<evidence type="ECO:0008006" key="13">
    <source>
        <dbReference type="Google" id="ProtNLM"/>
    </source>
</evidence>
<dbReference type="InterPro" id="IPR042104">
    <property type="entry name" value="PKS_dehydratase_sf"/>
</dbReference>
<dbReference type="Pfam" id="PF13602">
    <property type="entry name" value="ADH_zinc_N_2"/>
    <property type="match status" value="1"/>
</dbReference>
<dbReference type="CDD" id="cd00833">
    <property type="entry name" value="PKS"/>
    <property type="match status" value="1"/>
</dbReference>
<dbReference type="Pfam" id="PF00698">
    <property type="entry name" value="Acyl_transf_1"/>
    <property type="match status" value="1"/>
</dbReference>
<dbReference type="InterPro" id="IPR014031">
    <property type="entry name" value="Ketoacyl_synth_C"/>
</dbReference>
<dbReference type="InterPro" id="IPR049900">
    <property type="entry name" value="PKS_mFAS_DH"/>
</dbReference>
<evidence type="ECO:0000256" key="3">
    <source>
        <dbReference type="ARBA" id="ARBA00022679"/>
    </source>
</evidence>
<dbReference type="InterPro" id="IPR042231">
    <property type="entry name" value="Cho/carn_acyl_trans_2"/>
</dbReference>
<dbReference type="InterPro" id="IPR049551">
    <property type="entry name" value="PKS_DH_C"/>
</dbReference>
<dbReference type="SUPFAM" id="SSF53901">
    <property type="entry name" value="Thiolase-like"/>
    <property type="match status" value="1"/>
</dbReference>
<dbReference type="STRING" id="1036611.A0A1L9P5E1"/>
<evidence type="ECO:0000256" key="7">
    <source>
        <dbReference type="PROSITE-ProRule" id="PRU01363"/>
    </source>
</evidence>
<evidence type="ECO:0000256" key="5">
    <source>
        <dbReference type="ARBA" id="ARBA00023268"/>
    </source>
</evidence>
<keyword evidence="2" id="KW-0597">Phosphoprotein</keyword>
<evidence type="ECO:0000256" key="8">
    <source>
        <dbReference type="SAM" id="MobiDB-lite"/>
    </source>
</evidence>
<dbReference type="GO" id="GO:0004312">
    <property type="term" value="F:fatty acid synthase activity"/>
    <property type="evidence" value="ECO:0007669"/>
    <property type="project" value="TreeGrafter"/>
</dbReference>
<dbReference type="PROSITE" id="PS52019">
    <property type="entry name" value="PKS_MFAS_DH"/>
    <property type="match status" value="1"/>
</dbReference>
<dbReference type="SMART" id="SM00823">
    <property type="entry name" value="PKS_PP"/>
    <property type="match status" value="1"/>
</dbReference>
<feature type="compositionally biased region" description="Basic and acidic residues" evidence="8">
    <location>
        <begin position="2505"/>
        <end position="2522"/>
    </location>
</feature>
<evidence type="ECO:0000256" key="2">
    <source>
        <dbReference type="ARBA" id="ARBA00022553"/>
    </source>
</evidence>
<dbReference type="SUPFAM" id="SSF52151">
    <property type="entry name" value="FabD/lysophospholipase-like"/>
    <property type="match status" value="1"/>
</dbReference>
<dbReference type="InterPro" id="IPR013217">
    <property type="entry name" value="Methyltransf_12"/>
</dbReference>
<dbReference type="Gene3D" id="1.10.1200.10">
    <property type="entry name" value="ACP-like"/>
    <property type="match status" value="1"/>
</dbReference>
<dbReference type="Gene3D" id="3.30.559.10">
    <property type="entry name" value="Chloramphenicol acetyltransferase-like domain"/>
    <property type="match status" value="2"/>
</dbReference>
<evidence type="ECO:0000259" key="10">
    <source>
        <dbReference type="PROSITE" id="PS52019"/>
    </source>
</evidence>
<reference evidence="12" key="1">
    <citation type="journal article" date="2017" name="Genome Biol.">
        <title>Comparative genomics reveals high biological diversity and specific adaptations in the industrially and medically important fungal genus Aspergillus.</title>
        <authorList>
            <person name="de Vries R.P."/>
            <person name="Riley R."/>
            <person name="Wiebenga A."/>
            <person name="Aguilar-Osorio G."/>
            <person name="Amillis S."/>
            <person name="Uchima C.A."/>
            <person name="Anderluh G."/>
            <person name="Asadollahi M."/>
            <person name="Askin M."/>
            <person name="Barry K."/>
            <person name="Battaglia E."/>
            <person name="Bayram O."/>
            <person name="Benocci T."/>
            <person name="Braus-Stromeyer S.A."/>
            <person name="Caldana C."/>
            <person name="Canovas D."/>
            <person name="Cerqueira G.C."/>
            <person name="Chen F."/>
            <person name="Chen W."/>
            <person name="Choi C."/>
            <person name="Clum A."/>
            <person name="Dos Santos R.A."/>
            <person name="Damasio A.R."/>
            <person name="Diallinas G."/>
            <person name="Emri T."/>
            <person name="Fekete E."/>
            <person name="Flipphi M."/>
            <person name="Freyberg S."/>
            <person name="Gallo A."/>
            <person name="Gournas C."/>
            <person name="Habgood R."/>
            <person name="Hainaut M."/>
            <person name="Harispe M.L."/>
            <person name="Henrissat B."/>
            <person name="Hilden K.S."/>
            <person name="Hope R."/>
            <person name="Hossain A."/>
            <person name="Karabika E."/>
            <person name="Karaffa L."/>
            <person name="Karanyi Z."/>
            <person name="Krasevec N."/>
            <person name="Kuo A."/>
            <person name="Kusch H."/>
            <person name="LaButti K."/>
            <person name="Lagendijk E.L."/>
            <person name="Lapidus A."/>
            <person name="Levasseur A."/>
            <person name="Lindquist E."/>
            <person name="Lipzen A."/>
            <person name="Logrieco A.F."/>
            <person name="MacCabe A."/>
            <person name="Maekelae M.R."/>
            <person name="Malavazi I."/>
            <person name="Melin P."/>
            <person name="Meyer V."/>
            <person name="Mielnichuk N."/>
            <person name="Miskei M."/>
            <person name="Molnar A.P."/>
            <person name="Mule G."/>
            <person name="Ngan C.Y."/>
            <person name="Orejas M."/>
            <person name="Orosz E."/>
            <person name="Ouedraogo J.P."/>
            <person name="Overkamp K.M."/>
            <person name="Park H.-S."/>
            <person name="Perrone G."/>
            <person name="Piumi F."/>
            <person name="Punt P.J."/>
            <person name="Ram A.F."/>
            <person name="Ramon A."/>
            <person name="Rauscher S."/>
            <person name="Record E."/>
            <person name="Riano-Pachon D.M."/>
            <person name="Robert V."/>
            <person name="Roehrig J."/>
            <person name="Ruller R."/>
            <person name="Salamov A."/>
            <person name="Salih N.S."/>
            <person name="Samson R.A."/>
            <person name="Sandor E."/>
            <person name="Sanguinetti M."/>
            <person name="Schuetze T."/>
            <person name="Sepcic K."/>
            <person name="Shelest E."/>
            <person name="Sherlock G."/>
            <person name="Sophianopoulou V."/>
            <person name="Squina F.M."/>
            <person name="Sun H."/>
            <person name="Susca A."/>
            <person name="Todd R.B."/>
            <person name="Tsang A."/>
            <person name="Unkles S.E."/>
            <person name="van de Wiele N."/>
            <person name="van Rossen-Uffink D."/>
            <person name="Oliveira J.V."/>
            <person name="Vesth T.C."/>
            <person name="Visser J."/>
            <person name="Yu J.-H."/>
            <person name="Zhou M."/>
            <person name="Andersen M.R."/>
            <person name="Archer D.B."/>
            <person name="Baker S.E."/>
            <person name="Benoit I."/>
            <person name="Brakhage A.A."/>
            <person name="Braus G.H."/>
            <person name="Fischer R."/>
            <person name="Frisvad J.C."/>
            <person name="Goldman G.H."/>
            <person name="Houbraken J."/>
            <person name="Oakley B."/>
            <person name="Pocsi I."/>
            <person name="Scazzocchio C."/>
            <person name="Seiboth B."/>
            <person name="vanKuyk P.A."/>
            <person name="Wortman J."/>
            <person name="Dyer P.S."/>
            <person name="Grigoriev I.V."/>
        </authorList>
    </citation>
    <scope>NUCLEOTIDE SEQUENCE [LARGE SCALE GENOMIC DNA]</scope>
    <source>
        <strain evidence="12">CBS 583.65</strain>
    </source>
</reference>
<dbReference type="Gene3D" id="3.30.70.3290">
    <property type="match status" value="1"/>
</dbReference>
<dbReference type="Pfam" id="PF14765">
    <property type="entry name" value="PS-DH"/>
    <property type="match status" value="1"/>
</dbReference>
<proteinExistence type="predicted"/>
<evidence type="ECO:0000313" key="11">
    <source>
        <dbReference type="EMBL" id="OJI96730.1"/>
    </source>
</evidence>
<evidence type="ECO:0000256" key="6">
    <source>
        <dbReference type="ARBA" id="ARBA00023315"/>
    </source>
</evidence>
<dbReference type="Pfam" id="PF16197">
    <property type="entry name" value="KAsynt_C_assoc"/>
    <property type="match status" value="1"/>
</dbReference>
<dbReference type="FunFam" id="3.40.50.720:FF:000209">
    <property type="entry name" value="Polyketide synthase Pks12"/>
    <property type="match status" value="1"/>
</dbReference>
<protein>
    <recommendedName>
        <fullName evidence="13">Carrier domain-containing protein</fullName>
    </recommendedName>
</protein>
<dbReference type="Gene3D" id="3.40.50.720">
    <property type="entry name" value="NAD(P)-binding Rossmann-like Domain"/>
    <property type="match status" value="2"/>
</dbReference>
<feature type="compositionally biased region" description="Low complexity" evidence="8">
    <location>
        <begin position="2523"/>
        <end position="2538"/>
    </location>
</feature>
<dbReference type="Pfam" id="PF21089">
    <property type="entry name" value="PKS_DH_N"/>
    <property type="match status" value="1"/>
</dbReference>
<dbReference type="InterPro" id="IPR036736">
    <property type="entry name" value="ACP-like_sf"/>
</dbReference>
<dbReference type="RefSeq" id="XP_040662493.1">
    <property type="nucleotide sequence ID" value="XM_040808085.1"/>
</dbReference>
<evidence type="ECO:0000313" key="12">
    <source>
        <dbReference type="Proteomes" id="UP000184073"/>
    </source>
</evidence>
<dbReference type="InterPro" id="IPR016035">
    <property type="entry name" value="Acyl_Trfase/lysoPLipase"/>
</dbReference>
<feature type="region of interest" description="Disordered" evidence="8">
    <location>
        <begin position="2505"/>
        <end position="2538"/>
    </location>
</feature>
<dbReference type="SUPFAM" id="SSF52777">
    <property type="entry name" value="CoA-dependent acyltransferases"/>
    <property type="match status" value="2"/>
</dbReference>
<dbReference type="InterPro" id="IPR001227">
    <property type="entry name" value="Ac_transferase_dom_sf"/>
</dbReference>
<dbReference type="Proteomes" id="UP000184073">
    <property type="component" value="Unassembled WGS sequence"/>
</dbReference>
<dbReference type="CDD" id="cd05195">
    <property type="entry name" value="enoyl_red"/>
    <property type="match status" value="1"/>
</dbReference>
<dbReference type="InterPro" id="IPR050091">
    <property type="entry name" value="PKS_NRPS_Biosynth_Enz"/>
</dbReference>
<dbReference type="InterPro" id="IPR023213">
    <property type="entry name" value="CAT-like_dom_sf"/>
</dbReference>
<dbReference type="InterPro" id="IPR013968">
    <property type="entry name" value="PKS_KR"/>
</dbReference>
<dbReference type="InterPro" id="IPR032821">
    <property type="entry name" value="PKS_assoc"/>
</dbReference>
<dbReference type="InterPro" id="IPR020841">
    <property type="entry name" value="PKS_Beta-ketoAc_synthase_dom"/>
</dbReference>
<dbReference type="InterPro" id="IPR014043">
    <property type="entry name" value="Acyl_transferase_dom"/>
</dbReference>
<keyword evidence="1" id="KW-0596">Phosphopantetheine</keyword>
<dbReference type="Pfam" id="PF00755">
    <property type="entry name" value="Carn_acyltransf"/>
    <property type="match status" value="2"/>
</dbReference>
<accession>A0A1L9P5E1</accession>
<feature type="active site" description="Proton acceptor; for dehydratase activity" evidence="7">
    <location>
        <position position="959"/>
    </location>
</feature>
<dbReference type="InterPro" id="IPR009081">
    <property type="entry name" value="PP-bd_ACP"/>
</dbReference>
<feature type="region of interest" description="N-terminal hotdog fold" evidence="7">
    <location>
        <begin position="927"/>
        <end position="1066"/>
    </location>
</feature>
<sequence length="3084" mass="338717">MHESIAIVGMACRFPGQVTDTDTLWEFMIEARNAHTEVPAERFNQDTFYHPDSKNNGTFNARGGHFLHEDVSRFDATFFNIAPAEAKAMDPQLRMLLEVSYEALENGGYTLDRVRGSNTGVYTALYNRDYEKMMFRDPEHLPFYAVTGNGEAMFSNRLSYFFDLKGPSFTLDSGCSGSLVALHNACTGLWTGESQQSILAASNLILDPMAMIGSSFMQFLSKDGHSYSFDSRGCGYGRGEGTACVILKPLSKAMSDGDNIRSIIRSCVTNQDGRTQGITMPNLNAQKALIEKAYSAAGCDPRDTVYVEAHGSGTAAGDYAESAALGAILGSKRPRYDPLLIGSIKTNIGHLENASGLAALIKATLIIEKECIPPNTNFESPNPSINFNQWNLKVATTAQPLTHTASRQVSVSSFGYGGTNVHAILDKPPTQSGTELVATGNQDVRRLCPDGDEPPPSYLFIFAARSKASSSLIADRLQEYLSRKQYPSPGLIRSLAHTLCNGRSQFQWRHALVADSVDELQSSLQSKSPFHHSTTTPELCFIFTGQGSQWYGMGKELFQSSSIFRESILAAERQLLCLGAEWRLTDELLKSSPGASLLDKAQVAQPACTAIQLALVNLLSSWKVKPDSVAGHSSGEIAAAYACDAISFNDALLAAHARGYWAADMASKRETSGGMLAVGLSEQDARGYLGQIDEQMGTVKVACINSPKSVTLSGDKAAIVELQELLQRDHVFVRRLPVDVAYHSHHMAQIAESYRNALTRMSKPSSNPSVSFFSSVEGRLVDTRILDRDYWVTNLVSPVLFSQAVNGWCQRFSPENSAAPVLIEVGPHAGLKGPLRQCLEGRHEITSFHYSSMLVRSQSARKTALSAAGELFVRGCDVDLDAVNFDSARDRPQILADLPPYPWHHSTSYWHEGRLSRNYRTRHQAPHDMLGVPAPDSSIFEPRWRKYIRLPEMPWLEGHKVQSRVIFPAAGWLSMAFEAGARYFMQSTSAASKIACITLSEVSFAQPLILSDPDESVEVMFVLRPSGNYNGRDLSHRHEFIAYSFLDTMKVVEHSRGFVAISSKHAPCAPAELDCESSAMADILPSKFYEEVQRSCGLEYSGCFSGISSILAGVGSSQTTITTSKVPQSPYNQPWGISFHPATLDACMQSLLPAILAEPGKKKPLILSAIKEVTLIPHSPKAGTEVQDKYNVTCRVTRQRKDAYGGSLSMESSGQNALVLSMSSVVMSEMEGVSRSTASSQSATQAQKVVKYLDPILLSVKDTELICYATTDEDSMGTELNAYTRACHIFAKSCLDQLQQKDLQRLQPFHVKYLEWLKGVASQQINNPHLGSDNEAAFLASIERKGSIGKGICQIGRNLPQIMGGEKDALALLMSDGLLQGLYREDPGMQRCSSQAAEYARLLGLKNPNLRILEIGAGTGSATLPILNALTGGKKNLFHHYMFTDISSGFFPKAMEKFSKWKDNMSFQALNIEQTPETQHFDLKSYDLIIAANVLHATANIKRTMGHVRSLLKPGGSLLLAESTKPTAYRSFIFGTLPGWWLGSSERTGDGPLLTVEEWDRHMKETGFSGAEVCTHAYKQLDEQIDSLLISHAVPEMAPLSNSSILLVLSERQFHGRDGGFARQLAVTIAEALSIQEDSIICLGNARASGKTCICLAGLEETVLVSCTESNFMSIKDTLQNAKTIIWVTRGATDACPVPDSSLSVGLLRVCRRENASTRAIAVDLDADGNRSVGAVAMCLLRFVERLHLSADDQEWIERGGQWFLPRLVTDDLVSNVLSNDNYASSLQTLQTKSLRDTKRPLRLAVGYSRTLQDMHFVEDISLDHPLPDDEVELGVRATGINFRDPLIMLGVLDSALMGECSGVILKVGNNWKHHFRPGDRVYTSCIVAHATRVRAKGSLTYPIPHSLSFADAAAIPLVYATVYYSLVTCAGLKQGESILIHAGAGGVGQAAIVLAQHIGAVIYTTVGSQEKKLMLIERYRIPEYHIFSSRDAGFVPAIQKATKSAGVDVVLNSLTGHLLQGSMEVLAVFGRFVELGKSDASSHARMDMSVFTKPVTFTSVDLFALSISRPQDMVELQASVHKLVEQGIFTPPSPVQQYPVSQVEDAFRRLQTGRHMGKSVLIYDDDSTVKVAPRTLRHTGFERDASYLLIGGQGGLGREICLWMAKNGAKHLVVLSPSGATKPTVRALQDDLAKTGTQLHAIACDVGDADQLRSALSVCRSELPPIRGVMFAAVSLRDTVFQDMSCKDYLHVLDSKMVGLARLHHALQQESLDFLIILSSYSGLTGNPGQANYAAASTYQDAFARWRTSQGFPTRTIDLGIITGAGYVHENPASTRHLQKSGTEAVPLSALLQLLEYAVRYPPGNPTSSQIAIGWKPGCNLDASVNRPLFSHLISAESGPSKERASASTSPDGLLRTALDTAKSQKECFPQVEGAISHYLSNALGVPIEDVDPLRSMSHHGGDSLVLVEFRNWIEKGMGSPLGTGKDLGQIPLRELAQLMANSVEKEKQPVQRPPPEEKSCKSSGLMSPSSCPSMEMPTLPLPSLEKTIERYIRTVRPLVSVDKWLATSQAAKELLRPNGIGVELQQQLQNKRDDPAIRNWLDGIYAEARYLRDRRPLIPYSSFFGIHDAKSLGSSHISSPAVVAAIISSSAFHFKQQYEKGELPCDIFYDRAVCMEGYKWIFKRGAGFSREIPLLLGGRPASVDGLTLAFQRVIQLADSMSRSPVGILTNDYRDTWSKNREILQHLDDGNAASIRDIESSDFVVCLDSASPQTPEERVSQIWNATEPNRWHGKSIQFIICDNGVSGVIGEHSLIDGLPGRYLITHMQETLQNHPVCELNTDFTYPEPTFLPISMDKTLDYHAETLSKETLSRLRDFRVRIFEIEHYGSQSMRQNHYNPGAFANVVVQLAFHRLYGHPVPSVEAVSTSCYFQGRLDFCRVVTEDVVAFCRAMEDRSHELEKRRLLLKKAIATHVANTTSVRNGEGIDMHFLALMDVARASQRIPDLFMDPTFKYSRTNLVSMLSLNHHTSETGAFPMTEDGWRVGYLMEENSTRFTVLSQNPRLEELCGLLRQASLDVSNLLV</sequence>
<dbReference type="SMART" id="SM00827">
    <property type="entry name" value="PKS_AT"/>
    <property type="match status" value="1"/>
</dbReference>
<name>A0A1L9P5E1_ASPVE</name>
<dbReference type="InterPro" id="IPR029063">
    <property type="entry name" value="SAM-dependent_MTases_sf"/>
</dbReference>
<dbReference type="Pfam" id="PF08242">
    <property type="entry name" value="Methyltransf_12"/>
    <property type="match status" value="1"/>
</dbReference>
<dbReference type="GO" id="GO:0016491">
    <property type="term" value="F:oxidoreductase activity"/>
    <property type="evidence" value="ECO:0007669"/>
    <property type="project" value="InterPro"/>
</dbReference>
<organism evidence="11 12">
    <name type="scientific">Aspergillus versicolor CBS 583.65</name>
    <dbReference type="NCBI Taxonomy" id="1036611"/>
    <lineage>
        <taxon>Eukaryota</taxon>
        <taxon>Fungi</taxon>
        <taxon>Dikarya</taxon>
        <taxon>Ascomycota</taxon>
        <taxon>Pezizomycotina</taxon>
        <taxon>Eurotiomycetes</taxon>
        <taxon>Eurotiomycetidae</taxon>
        <taxon>Eurotiales</taxon>
        <taxon>Aspergillaceae</taxon>
        <taxon>Aspergillus</taxon>
        <taxon>Aspergillus subgen. Nidulantes</taxon>
    </lineage>
</organism>
<evidence type="ECO:0000256" key="1">
    <source>
        <dbReference type="ARBA" id="ARBA00022450"/>
    </source>
</evidence>
<dbReference type="InterPro" id="IPR036291">
    <property type="entry name" value="NAD(P)-bd_dom_sf"/>
</dbReference>
<dbReference type="OrthoDB" id="329835at2759"/>